<evidence type="ECO:0000313" key="15">
    <source>
        <dbReference type="EMBL" id="KAJ3053457.1"/>
    </source>
</evidence>
<dbReference type="GO" id="GO:0015421">
    <property type="term" value="F:ABC-type oligopeptide transporter activity"/>
    <property type="evidence" value="ECO:0007669"/>
    <property type="project" value="TreeGrafter"/>
</dbReference>
<dbReference type="Proteomes" id="UP001212841">
    <property type="component" value="Unassembled WGS sequence"/>
</dbReference>
<evidence type="ECO:0000256" key="2">
    <source>
        <dbReference type="ARBA" id="ARBA00007577"/>
    </source>
</evidence>
<organism evidence="15 16">
    <name type="scientific">Rhizophlyctis rosea</name>
    <dbReference type="NCBI Taxonomy" id="64517"/>
    <lineage>
        <taxon>Eukaryota</taxon>
        <taxon>Fungi</taxon>
        <taxon>Fungi incertae sedis</taxon>
        <taxon>Chytridiomycota</taxon>
        <taxon>Chytridiomycota incertae sedis</taxon>
        <taxon>Chytridiomycetes</taxon>
        <taxon>Rhizophlyctidales</taxon>
        <taxon>Rhizophlyctidaceae</taxon>
        <taxon>Rhizophlyctis</taxon>
    </lineage>
</organism>
<evidence type="ECO:0000259" key="14">
    <source>
        <dbReference type="PROSITE" id="PS50929"/>
    </source>
</evidence>
<proteinExistence type="inferred from homology"/>
<feature type="domain" description="ABC transporter" evidence="13">
    <location>
        <begin position="427"/>
        <end position="665"/>
    </location>
</feature>
<feature type="transmembrane region" description="Helical" evidence="12">
    <location>
        <begin position="150"/>
        <end position="173"/>
    </location>
</feature>
<dbReference type="InterPro" id="IPR017871">
    <property type="entry name" value="ABC_transporter-like_CS"/>
</dbReference>
<dbReference type="GO" id="GO:0005524">
    <property type="term" value="F:ATP binding"/>
    <property type="evidence" value="ECO:0007669"/>
    <property type="project" value="UniProtKB-KW"/>
</dbReference>
<evidence type="ECO:0000256" key="5">
    <source>
        <dbReference type="ARBA" id="ARBA00022737"/>
    </source>
</evidence>
<dbReference type="Pfam" id="PF00005">
    <property type="entry name" value="ABC_tran"/>
    <property type="match status" value="2"/>
</dbReference>
<dbReference type="CDD" id="cd18577">
    <property type="entry name" value="ABC_6TM_Pgp_ABCB1_D1_like"/>
    <property type="match status" value="1"/>
</dbReference>
<dbReference type="FunFam" id="1.20.1560.10:FF:000018">
    <property type="entry name" value="ATP-binding cassette subfamily B member 11"/>
    <property type="match status" value="1"/>
</dbReference>
<evidence type="ECO:0000259" key="13">
    <source>
        <dbReference type="PROSITE" id="PS50893"/>
    </source>
</evidence>
<comment type="subunit">
    <text evidence="11">Interacts with 1-naphthylphthalamic acid (NPA).</text>
</comment>
<dbReference type="InterPro" id="IPR039421">
    <property type="entry name" value="Type_1_exporter"/>
</dbReference>
<dbReference type="GO" id="GO:0005886">
    <property type="term" value="C:plasma membrane"/>
    <property type="evidence" value="ECO:0007669"/>
    <property type="project" value="UniProtKB-SubCell"/>
</dbReference>
<keyword evidence="9 12" id="KW-0472">Membrane</keyword>
<name>A0AAD5X2U4_9FUNG</name>
<evidence type="ECO:0000256" key="11">
    <source>
        <dbReference type="ARBA" id="ARBA00062948"/>
    </source>
</evidence>
<evidence type="ECO:0000256" key="3">
    <source>
        <dbReference type="ARBA" id="ARBA00022448"/>
    </source>
</evidence>
<dbReference type="PROSITE" id="PS50893">
    <property type="entry name" value="ABC_TRANSPORTER_2"/>
    <property type="match status" value="2"/>
</dbReference>
<dbReference type="FunFam" id="3.40.50.300:FF:000205">
    <property type="entry name" value="ABC transporter B family member 4"/>
    <property type="match status" value="1"/>
</dbReference>
<dbReference type="GO" id="GO:0016887">
    <property type="term" value="F:ATP hydrolysis activity"/>
    <property type="evidence" value="ECO:0007669"/>
    <property type="project" value="InterPro"/>
</dbReference>
<feature type="transmembrane region" description="Helical" evidence="12">
    <location>
        <begin position="92"/>
        <end position="110"/>
    </location>
</feature>
<comment type="subcellular location">
    <subcellularLocation>
        <location evidence="1">Cell membrane</location>
        <topology evidence="1">Multi-pass membrane protein</topology>
    </subcellularLocation>
</comment>
<dbReference type="InterPro" id="IPR027417">
    <property type="entry name" value="P-loop_NTPase"/>
</dbReference>
<reference evidence="15" key="1">
    <citation type="submission" date="2020-05" db="EMBL/GenBank/DDBJ databases">
        <title>Phylogenomic resolution of chytrid fungi.</title>
        <authorList>
            <person name="Stajich J.E."/>
            <person name="Amses K."/>
            <person name="Simmons R."/>
            <person name="Seto K."/>
            <person name="Myers J."/>
            <person name="Bonds A."/>
            <person name="Quandt C.A."/>
            <person name="Barry K."/>
            <person name="Liu P."/>
            <person name="Grigoriev I."/>
            <person name="Longcore J.E."/>
            <person name="James T.Y."/>
        </authorList>
    </citation>
    <scope>NUCLEOTIDE SEQUENCE</scope>
    <source>
        <strain evidence="15">JEL0318</strain>
    </source>
</reference>
<dbReference type="InterPro" id="IPR036640">
    <property type="entry name" value="ABC1_TM_sf"/>
</dbReference>
<dbReference type="PANTHER" id="PTHR43394">
    <property type="entry name" value="ATP-DEPENDENT PERMEASE MDL1, MITOCHONDRIAL"/>
    <property type="match status" value="1"/>
</dbReference>
<dbReference type="CDD" id="cd18578">
    <property type="entry name" value="ABC_6TM_Pgp_ABCB1_D2_like"/>
    <property type="match status" value="1"/>
</dbReference>
<feature type="domain" description="ABC transmembrane type-1" evidence="14">
    <location>
        <begin position="96"/>
        <end position="392"/>
    </location>
</feature>
<evidence type="ECO:0000256" key="1">
    <source>
        <dbReference type="ARBA" id="ARBA00004651"/>
    </source>
</evidence>
<feature type="transmembrane region" description="Helical" evidence="12">
    <location>
        <begin position="810"/>
        <end position="832"/>
    </location>
</feature>
<feature type="domain" description="ABC transporter" evidence="13">
    <location>
        <begin position="1089"/>
        <end position="1329"/>
    </location>
</feature>
<feature type="transmembrane region" description="Helical" evidence="12">
    <location>
        <begin position="329"/>
        <end position="350"/>
    </location>
</feature>
<evidence type="ECO:0000256" key="12">
    <source>
        <dbReference type="SAM" id="Phobius"/>
    </source>
</evidence>
<dbReference type="InterPro" id="IPR011527">
    <property type="entry name" value="ABC1_TM_dom"/>
</dbReference>
<feature type="transmembrane region" description="Helical" evidence="12">
    <location>
        <begin position="762"/>
        <end position="790"/>
    </location>
</feature>
<keyword evidence="16" id="KW-1185">Reference proteome</keyword>
<gene>
    <name evidence="15" type="primary">ABCB1_2</name>
    <name evidence="15" type="ORF">HK097_004208</name>
</gene>
<keyword evidence="7" id="KW-0067">ATP-binding</keyword>
<dbReference type="InterPro" id="IPR003593">
    <property type="entry name" value="AAA+_ATPase"/>
</dbReference>
<evidence type="ECO:0000256" key="4">
    <source>
        <dbReference type="ARBA" id="ARBA00022692"/>
    </source>
</evidence>
<feature type="transmembrane region" description="Helical" evidence="12">
    <location>
        <begin position="250"/>
        <end position="271"/>
    </location>
</feature>
<keyword evidence="5" id="KW-0677">Repeat</keyword>
<keyword evidence="6" id="KW-0547">Nucleotide-binding</keyword>
<dbReference type="GO" id="GO:0090374">
    <property type="term" value="P:oligopeptide export from mitochondrion"/>
    <property type="evidence" value="ECO:0007669"/>
    <property type="project" value="TreeGrafter"/>
</dbReference>
<keyword evidence="10" id="KW-0325">Glycoprotein</keyword>
<keyword evidence="8 12" id="KW-1133">Transmembrane helix</keyword>
<dbReference type="SUPFAM" id="SSF90123">
    <property type="entry name" value="ABC transporter transmembrane region"/>
    <property type="match status" value="2"/>
</dbReference>
<protein>
    <submittedName>
        <fullName evidence="15">Multidrug resistance protein 1</fullName>
    </submittedName>
</protein>
<dbReference type="PANTHER" id="PTHR43394:SF27">
    <property type="entry name" value="ATP-DEPENDENT TRANSLOCASE ABCB1-LIKE"/>
    <property type="match status" value="1"/>
</dbReference>
<evidence type="ECO:0000256" key="7">
    <source>
        <dbReference type="ARBA" id="ARBA00022840"/>
    </source>
</evidence>
<sequence>MSADPDHPTNTTEAPVPTIAVAAAPILEPDMEVGKKLKDPEAKVEPVEATAKKGGFFSRFKKPAAEGEEKKPSVPPVPFFSLWRFATPRDRIMIFAGTGALMPASIIIMGDVLNDFGSVDQSQMANVSRLPDGTCPLEQFDILGNMLPTILIFVYLGTANLLAGYICQSFWVLTGENQTKRIRELYVHSILRQNIGWFDLAEEGSLTTRLAQDTQLIQDGISEKAGMAVQCVAQFVAGFVVAFVKGWKLSLVLLASLPLMGIVGSIMVAIVTKYVGKGQDAYADAGAVAEQVISGIRTVYSFSLQSRFQKKYEVELDKAYASDVKKGRAIGAGFGSFMCVMFLTYGLSFWYGSKLVREGTMLGGNVMVVFFAMLMGAMALIILPPSMSAFGSARGAAAKIYGTIDRVPSIDSASEAGAKPEKVIGDIEFQNVHFHYPSRVDVPIFKNLSLTIKSGQTVAFVGPSGSGKSTSVGLVQRFYDPVEGVVRLDGKDLKDLNVKWLRQQIGVVGQEPVLFNMSIKQNIILGSTKRDVTQAEIIEACKQANCHSFISKLPHGYDTMVGEHGGMLSGGQKQRIAIARALIKNPQILLLDEATSALDTGSERIVQKALDAASQNRTTIVVAHRLSTIKNADMIVVMDKGEIKEKGTHDELIALGGIYHQLVEKQKIKTKEDGGETSHESEEEEVEKLLKKEEREAAAKGIVEEVKDKDGVVEETHIALDSGETLARQASAKRKAEKKEAKEKLKNGNFNRRVIMAMRPEWPTLALGVISATVAGCIFPVFGYTLASVITTLVTSPNEDPGPFKGSNLYAFIFVLLGLAALVSFFMQVNTFEAAGASLTRRLRAQVFHALMRQEVGFFDEEGHSLGALTSRLATDAAAVCDMVTKTWGDIVQLFVTAIAGLTIGFVHAWHLTLIVLTMLPFMALASWYESKIHRGFEDKTKKAYEISGEVAAEAIKNIRTVASLAQEGYFETRFAAAIEHPHQLARRKALLSSVGHGANQGFQMYANAIGFAAGMWLIQTCELEFRSMFIVIMAVMICAQGLGRSSTFTTHLTKGQFAAAQTFELLDRVTKIDPDSHGYEPETLDGNFEFKDIAFTYPARPDQPIFTGEFNLVGKKNQTVALVGQSGCGKSTTIGMIQRWYDPVSGTVSVDGKNNKNYQLKKGLRAHMALVGQEPVLFDMTIRENIVWGTDREGITDAELEEVAHMANIHKFASELPQGYDTRVGDKGGQLSGGQKQRVAIARALIRRPKLLLLDEATSALDSESEKLVQEALDRSIVGRTTITIAHRLSTIQNADLIAVVANGKVVEQGTHFELLALNGVYTELVKQQDLNVLAG</sequence>
<dbReference type="SUPFAM" id="SSF52540">
    <property type="entry name" value="P-loop containing nucleoside triphosphate hydrolases"/>
    <property type="match status" value="2"/>
</dbReference>
<evidence type="ECO:0000256" key="10">
    <source>
        <dbReference type="ARBA" id="ARBA00023180"/>
    </source>
</evidence>
<dbReference type="Pfam" id="PF00664">
    <property type="entry name" value="ABC_membrane"/>
    <property type="match status" value="2"/>
</dbReference>
<dbReference type="FunFam" id="3.40.50.300:FF:000066">
    <property type="entry name" value="ABC transporter B family member 1"/>
    <property type="match status" value="1"/>
</dbReference>
<dbReference type="PROSITE" id="PS00211">
    <property type="entry name" value="ABC_TRANSPORTER_1"/>
    <property type="match status" value="2"/>
</dbReference>
<feature type="transmembrane region" description="Helical" evidence="12">
    <location>
        <begin position="362"/>
        <end position="383"/>
    </location>
</feature>
<dbReference type="SMART" id="SM00382">
    <property type="entry name" value="AAA"/>
    <property type="match status" value="2"/>
</dbReference>
<dbReference type="PROSITE" id="PS50929">
    <property type="entry name" value="ABC_TM1F"/>
    <property type="match status" value="2"/>
</dbReference>
<feature type="domain" description="ABC transmembrane type-1" evidence="14">
    <location>
        <begin position="766"/>
        <end position="1055"/>
    </location>
</feature>
<evidence type="ECO:0000313" key="16">
    <source>
        <dbReference type="Proteomes" id="UP001212841"/>
    </source>
</evidence>
<comment type="caution">
    <text evidence="15">The sequence shown here is derived from an EMBL/GenBank/DDBJ whole genome shotgun (WGS) entry which is preliminary data.</text>
</comment>
<feature type="transmembrane region" description="Helical" evidence="12">
    <location>
        <begin position="225"/>
        <end position="244"/>
    </location>
</feature>
<comment type="similarity">
    <text evidence="2">Belongs to the ABC transporter superfamily. ABCB family. Multidrug resistance exporter (TC 3.A.1.201) subfamily.</text>
</comment>
<dbReference type="EMBL" id="JADGJD010000205">
    <property type="protein sequence ID" value="KAJ3053457.1"/>
    <property type="molecule type" value="Genomic_DNA"/>
</dbReference>
<accession>A0AAD5X2U4</accession>
<evidence type="ECO:0000256" key="8">
    <source>
        <dbReference type="ARBA" id="ARBA00022989"/>
    </source>
</evidence>
<evidence type="ECO:0000256" key="6">
    <source>
        <dbReference type="ARBA" id="ARBA00022741"/>
    </source>
</evidence>
<dbReference type="Gene3D" id="3.40.50.300">
    <property type="entry name" value="P-loop containing nucleotide triphosphate hydrolases"/>
    <property type="match status" value="2"/>
</dbReference>
<keyword evidence="4 12" id="KW-0812">Transmembrane</keyword>
<keyword evidence="3" id="KW-0813">Transport</keyword>
<dbReference type="CDD" id="cd03249">
    <property type="entry name" value="ABC_MTABC3_MDL1_MDL2"/>
    <property type="match status" value="2"/>
</dbReference>
<dbReference type="Gene3D" id="1.20.1560.10">
    <property type="entry name" value="ABC transporter type 1, transmembrane domain"/>
    <property type="match status" value="2"/>
</dbReference>
<dbReference type="GO" id="GO:0005743">
    <property type="term" value="C:mitochondrial inner membrane"/>
    <property type="evidence" value="ECO:0007669"/>
    <property type="project" value="TreeGrafter"/>
</dbReference>
<dbReference type="InterPro" id="IPR003439">
    <property type="entry name" value="ABC_transporter-like_ATP-bd"/>
</dbReference>
<evidence type="ECO:0000256" key="9">
    <source>
        <dbReference type="ARBA" id="ARBA00023136"/>
    </source>
</evidence>